<accession>A0A9J7IT97</accession>
<dbReference type="Pfam" id="PF25273">
    <property type="entry name" value="DUF7869"/>
    <property type="match status" value="1"/>
</dbReference>
<keyword evidence="3" id="KW-1185">Reference proteome</keyword>
<dbReference type="PANTHER" id="PTHR10773">
    <property type="entry name" value="DNA-DIRECTED RNA POLYMERASES I, II, AND III SUBUNIT RPABC2"/>
    <property type="match status" value="1"/>
</dbReference>
<protein>
    <submittedName>
        <fullName evidence="4">Uncharacterized protein LOC111356369</fullName>
    </submittedName>
</protein>
<reference evidence="4" key="1">
    <citation type="submission" date="2025-08" db="UniProtKB">
        <authorList>
            <consortium name="RefSeq"/>
        </authorList>
    </citation>
    <scope>IDENTIFICATION</scope>
    <source>
        <strain evidence="4">Ishihara</strain>
        <tissue evidence="4">Whole body</tissue>
    </source>
</reference>
<name>A0A9J7IT97_SPOLT</name>
<dbReference type="KEGG" id="sliu:111356369"/>
<proteinExistence type="predicted"/>
<feature type="domain" description="DUF7869" evidence="2">
    <location>
        <begin position="513"/>
        <end position="653"/>
    </location>
</feature>
<gene>
    <name evidence="4" type="primary">LOC111356369</name>
</gene>
<dbReference type="PANTHER" id="PTHR10773:SF19">
    <property type="match status" value="1"/>
</dbReference>
<feature type="region of interest" description="Disordered" evidence="1">
    <location>
        <begin position="89"/>
        <end position="130"/>
    </location>
</feature>
<dbReference type="OrthoDB" id="6136790at2759"/>
<organism evidence="3 4">
    <name type="scientific">Spodoptera litura</name>
    <name type="common">Asian cotton leafworm</name>
    <dbReference type="NCBI Taxonomy" id="69820"/>
    <lineage>
        <taxon>Eukaryota</taxon>
        <taxon>Metazoa</taxon>
        <taxon>Ecdysozoa</taxon>
        <taxon>Arthropoda</taxon>
        <taxon>Hexapoda</taxon>
        <taxon>Insecta</taxon>
        <taxon>Pterygota</taxon>
        <taxon>Neoptera</taxon>
        <taxon>Endopterygota</taxon>
        <taxon>Lepidoptera</taxon>
        <taxon>Glossata</taxon>
        <taxon>Ditrysia</taxon>
        <taxon>Noctuoidea</taxon>
        <taxon>Noctuidae</taxon>
        <taxon>Amphipyrinae</taxon>
        <taxon>Spodoptera</taxon>
    </lineage>
</organism>
<dbReference type="InterPro" id="IPR057191">
    <property type="entry name" value="DUF7869"/>
</dbReference>
<evidence type="ECO:0000259" key="2">
    <source>
        <dbReference type="Pfam" id="PF25273"/>
    </source>
</evidence>
<dbReference type="AlphaFoldDB" id="A0A9J7IT97"/>
<dbReference type="Proteomes" id="UP000301870">
    <property type="component" value="Chromosome 23"/>
</dbReference>
<evidence type="ECO:0000313" key="3">
    <source>
        <dbReference type="Proteomes" id="UP000301870"/>
    </source>
</evidence>
<dbReference type="RefSeq" id="XP_022826436.1">
    <property type="nucleotide sequence ID" value="XM_022970668.1"/>
</dbReference>
<evidence type="ECO:0000313" key="4">
    <source>
        <dbReference type="RefSeq" id="XP_022826436.1"/>
    </source>
</evidence>
<evidence type="ECO:0000256" key="1">
    <source>
        <dbReference type="SAM" id="MobiDB-lite"/>
    </source>
</evidence>
<dbReference type="GeneID" id="111356369"/>
<sequence length="767" mass="89126">MHSRSRRIIGLVEINSKNEQQQNFESESVILNPESPLPASCTFNESDWNNLKELVDEELSSDRNLVQEELHSFNIPSVRPCNSLIIEESPEQSSSVIMDSRETTPVPSPKLNFGSPIPSTSPPRNEVQEPVPSEQLGENYVEPTPSVDSYITVSECNSPCSSIGNKRKRTFKTNPGKKRSSCPEKWIDNKRKHLLNSGQQYVSRNGNIKNKKELRPVCSSSCKMKCSEKFDTDIRKNIFNKFWELADHTRQWEFINNFTEKNNKKRITTEGPSRRQFTTKYFLPIPADNTLITRQQVCLKTFLNTFCITDQFVRTAHSKLSQEGITLTDNRGKHSNHPNVVDTAMVKSVCDHVASFQPVESHYTRKDTTKLYLDNNLNMNRMFSLYKEWDQFSTYSNPAQTLRQYRDIINANMNVGFFIPKKDICDKCHSYSNNTSPTEEQIQAHNKHLENKTIAREIKNNDKEQAIKSPDTVCATFDFQKILNCPHGDVGLFYYKRKLSIFNFTVFDLGLKEGTCYMWTECTGKRGANEVSSCLMHFVNIKVAGGAKKFLFWSDNCAGQNRNRVVYSFYMYISKRYGIDITHRFMEQGHTQNEGDSVHALIERESKRKLIYTPDQWYALVRWAKAEGRPYNVVEVTKSDLYDFKFLLDDKNWKKDNRNEIVKWNSIKEINVRKEEPNSLYFKYDLKGEYFYINTTVETRSRKKRKDQPTDLKNIYLESLAIPEAKYKDLISLCRSGAIPREYHRFYESLKYSTVAESSINDNECDE</sequence>